<protein>
    <submittedName>
        <fullName evidence="2">Uncharacterized protein</fullName>
    </submittedName>
</protein>
<dbReference type="OrthoDB" id="7873635at2"/>
<gene>
    <name evidence="2" type="ORF">GCM10010990_21690</name>
</gene>
<reference evidence="2" key="2">
    <citation type="submission" date="2020-09" db="EMBL/GenBank/DDBJ databases">
        <authorList>
            <person name="Sun Q."/>
            <person name="Zhou Y."/>
        </authorList>
    </citation>
    <scope>NUCLEOTIDE SEQUENCE</scope>
    <source>
        <strain evidence="2">CGMCC 1.15360</strain>
    </source>
</reference>
<name>A0A916Z2U2_9SPHN</name>
<sequence length="84" mass="8955">MGLIKLAALGAVGYGAYRYYQSKTTDSSPAFAGGTPVDHDSTDEVTPIRDAGPAAMRDEPRRKWTEVDQAADESFPASDAPATY</sequence>
<comment type="caution">
    <text evidence="2">The sequence shown here is derived from an EMBL/GenBank/DDBJ whole genome shotgun (WGS) entry which is preliminary data.</text>
</comment>
<dbReference type="EMBL" id="BMIP01000004">
    <property type="protein sequence ID" value="GGD71901.1"/>
    <property type="molecule type" value="Genomic_DNA"/>
</dbReference>
<evidence type="ECO:0000313" key="3">
    <source>
        <dbReference type="Proteomes" id="UP000612349"/>
    </source>
</evidence>
<organism evidence="2 3">
    <name type="scientific">Croceicoccus mobilis</name>
    <dbReference type="NCBI Taxonomy" id="1703339"/>
    <lineage>
        <taxon>Bacteria</taxon>
        <taxon>Pseudomonadati</taxon>
        <taxon>Pseudomonadota</taxon>
        <taxon>Alphaproteobacteria</taxon>
        <taxon>Sphingomonadales</taxon>
        <taxon>Erythrobacteraceae</taxon>
        <taxon>Croceicoccus</taxon>
    </lineage>
</organism>
<dbReference type="RefSeq" id="WP_066774443.1">
    <property type="nucleotide sequence ID" value="NZ_BMIP01000004.1"/>
</dbReference>
<dbReference type="Proteomes" id="UP000612349">
    <property type="component" value="Unassembled WGS sequence"/>
</dbReference>
<feature type="compositionally biased region" description="Basic and acidic residues" evidence="1">
    <location>
        <begin position="56"/>
        <end position="66"/>
    </location>
</feature>
<reference evidence="2" key="1">
    <citation type="journal article" date="2014" name="Int. J. Syst. Evol. Microbiol.">
        <title>Complete genome sequence of Corynebacterium casei LMG S-19264T (=DSM 44701T), isolated from a smear-ripened cheese.</title>
        <authorList>
            <consortium name="US DOE Joint Genome Institute (JGI-PGF)"/>
            <person name="Walter F."/>
            <person name="Albersmeier A."/>
            <person name="Kalinowski J."/>
            <person name="Ruckert C."/>
        </authorList>
    </citation>
    <scope>NUCLEOTIDE SEQUENCE</scope>
    <source>
        <strain evidence="2">CGMCC 1.15360</strain>
    </source>
</reference>
<keyword evidence="3" id="KW-1185">Reference proteome</keyword>
<accession>A0A916Z2U2</accession>
<proteinExistence type="predicted"/>
<evidence type="ECO:0000256" key="1">
    <source>
        <dbReference type="SAM" id="MobiDB-lite"/>
    </source>
</evidence>
<dbReference type="AlphaFoldDB" id="A0A916Z2U2"/>
<feature type="region of interest" description="Disordered" evidence="1">
    <location>
        <begin position="25"/>
        <end position="84"/>
    </location>
</feature>
<evidence type="ECO:0000313" key="2">
    <source>
        <dbReference type="EMBL" id="GGD71901.1"/>
    </source>
</evidence>